<gene>
    <name evidence="1" type="ORF">JKP88DRAFT_351062</name>
</gene>
<keyword evidence="2" id="KW-1185">Reference proteome</keyword>
<dbReference type="EMBL" id="JAFCMP010000535">
    <property type="protein sequence ID" value="KAG5176673.1"/>
    <property type="molecule type" value="Genomic_DNA"/>
</dbReference>
<evidence type="ECO:0000313" key="1">
    <source>
        <dbReference type="EMBL" id="KAG5176673.1"/>
    </source>
</evidence>
<dbReference type="Gene3D" id="3.80.10.10">
    <property type="entry name" value="Ribonuclease Inhibitor"/>
    <property type="match status" value="1"/>
</dbReference>
<accession>A0A835YU92</accession>
<sequence length="235" mass="25225">MADAGLMAEAVVGLVAEGRFAFEESSLGGGGGGTGVNDSSKTQFPLFPESLITLELESLYFAIDSDCDEQPMLMLPPRIEHLRITSEDANRDYVTFDGSLGPLPPSLRTLFVDHYEAAELPPLPPGLRELTLGEYDHALQAPLPPCLEALELRDWCTPQRVCDALATAIGGNLQRLTLAGPIPGGSLRLAIGPLPTTLTHFTCWLWGHKNEEGSSSDAQLPPLPQGLQELRVNGV</sequence>
<name>A0A835YU92_9STRA</name>
<evidence type="ECO:0000313" key="2">
    <source>
        <dbReference type="Proteomes" id="UP000664859"/>
    </source>
</evidence>
<organism evidence="1 2">
    <name type="scientific">Tribonema minus</name>
    <dbReference type="NCBI Taxonomy" id="303371"/>
    <lineage>
        <taxon>Eukaryota</taxon>
        <taxon>Sar</taxon>
        <taxon>Stramenopiles</taxon>
        <taxon>Ochrophyta</taxon>
        <taxon>PX clade</taxon>
        <taxon>Xanthophyceae</taxon>
        <taxon>Tribonematales</taxon>
        <taxon>Tribonemataceae</taxon>
        <taxon>Tribonema</taxon>
    </lineage>
</organism>
<dbReference type="InterPro" id="IPR032675">
    <property type="entry name" value="LRR_dom_sf"/>
</dbReference>
<proteinExistence type="predicted"/>
<dbReference type="Proteomes" id="UP000664859">
    <property type="component" value="Unassembled WGS sequence"/>
</dbReference>
<dbReference type="AlphaFoldDB" id="A0A835YU92"/>
<protein>
    <submittedName>
        <fullName evidence="1">Uncharacterized protein</fullName>
    </submittedName>
</protein>
<reference evidence="1" key="1">
    <citation type="submission" date="2021-02" db="EMBL/GenBank/DDBJ databases">
        <title>First Annotated Genome of the Yellow-green Alga Tribonema minus.</title>
        <authorList>
            <person name="Mahan K.M."/>
        </authorList>
    </citation>
    <scope>NUCLEOTIDE SEQUENCE</scope>
    <source>
        <strain evidence="1">UTEX B ZZ1240</strain>
    </source>
</reference>
<comment type="caution">
    <text evidence="1">The sequence shown here is derived from an EMBL/GenBank/DDBJ whole genome shotgun (WGS) entry which is preliminary data.</text>
</comment>